<proteinExistence type="predicted"/>
<evidence type="ECO:0000313" key="1">
    <source>
        <dbReference type="EMBL" id="QJA96274.1"/>
    </source>
</evidence>
<sequence length="60" mass="6687">MNRDKAIRRLPQLVELADILHEQAALTELADTKTWLELGDLLDEINPLSFKRNTGEGGGV</sequence>
<accession>A0A6M3LRY8</accession>
<gene>
    <name evidence="1" type="ORF">MM415B04874_0011</name>
</gene>
<protein>
    <submittedName>
        <fullName evidence="1">Uncharacterized protein</fullName>
    </submittedName>
</protein>
<organism evidence="1">
    <name type="scientific">viral metagenome</name>
    <dbReference type="NCBI Taxonomy" id="1070528"/>
    <lineage>
        <taxon>unclassified sequences</taxon>
        <taxon>metagenomes</taxon>
        <taxon>organismal metagenomes</taxon>
    </lineage>
</organism>
<dbReference type="EMBL" id="MT143384">
    <property type="protein sequence ID" value="QJA96274.1"/>
    <property type="molecule type" value="Genomic_DNA"/>
</dbReference>
<name>A0A6M3LRY8_9ZZZZ</name>
<reference evidence="1" key="1">
    <citation type="submission" date="2020-03" db="EMBL/GenBank/DDBJ databases">
        <title>The deep terrestrial virosphere.</title>
        <authorList>
            <person name="Holmfeldt K."/>
            <person name="Nilsson E."/>
            <person name="Simone D."/>
            <person name="Lopez-Fernandez M."/>
            <person name="Wu X."/>
            <person name="de Brujin I."/>
            <person name="Lundin D."/>
            <person name="Andersson A."/>
            <person name="Bertilsson S."/>
            <person name="Dopson M."/>
        </authorList>
    </citation>
    <scope>NUCLEOTIDE SEQUENCE</scope>
    <source>
        <strain evidence="1">MM415B04874</strain>
    </source>
</reference>
<dbReference type="AlphaFoldDB" id="A0A6M3LRY8"/>